<dbReference type="InterPro" id="IPR021146">
    <property type="entry name" value="Phage_gp6-like_head-tail"/>
</dbReference>
<proteinExistence type="predicted"/>
<protein>
    <submittedName>
        <fullName evidence="1">Head-tail connector protein</fullName>
    </submittedName>
</protein>
<accession>A0A9E6ZTZ5</accession>
<evidence type="ECO:0000313" key="2">
    <source>
        <dbReference type="Proteomes" id="UP000831684"/>
    </source>
</evidence>
<dbReference type="CDD" id="cd08054">
    <property type="entry name" value="gp6"/>
    <property type="match status" value="1"/>
</dbReference>
<dbReference type="EMBL" id="CP083239">
    <property type="protein sequence ID" value="UOK70441.1"/>
    <property type="molecule type" value="Genomic_DNA"/>
</dbReference>
<sequence>MAIVDLSLAKKHLGVTEEDDDDLISAKIDSAQALLEGWLGYAIEDRFETAPADLIEAVLQLMAHAYENREATVVGLAIASVPLGVRDVIATRRDYLTGYVDGS</sequence>
<dbReference type="InterPro" id="IPR006450">
    <property type="entry name" value="Phage_HK97_gp6-like"/>
</dbReference>
<reference evidence="1" key="1">
    <citation type="submission" date="2021-09" db="EMBL/GenBank/DDBJ databases">
        <title>Network and meta-omics reveal the key degrader and cooperation patterns in an efficient 1,4-dioxane-degrading microbial community.</title>
        <authorList>
            <person name="Dai C."/>
        </authorList>
    </citation>
    <scope>NUCLEOTIDE SEQUENCE</scope>
    <source>
        <strain evidence="1">ZM13</strain>
    </source>
</reference>
<gene>
    <name evidence="1" type="ORF">K9D25_17165</name>
</gene>
<dbReference type="Proteomes" id="UP000831684">
    <property type="component" value="Chromosome"/>
</dbReference>
<name>A0A9E6ZTZ5_9HYPH</name>
<dbReference type="NCBIfam" id="TIGR01560">
    <property type="entry name" value="put_DNA_pack"/>
    <property type="match status" value="1"/>
</dbReference>
<dbReference type="Gene3D" id="1.10.3230.30">
    <property type="entry name" value="Phage gp6-like head-tail connector protein"/>
    <property type="match status" value="1"/>
</dbReference>
<dbReference type="RefSeq" id="WP_244376844.1">
    <property type="nucleotide sequence ID" value="NZ_CP083239.1"/>
</dbReference>
<organism evidence="1 2">
    <name type="scientific">Ancylobacter polymorphus</name>
    <dbReference type="NCBI Taxonomy" id="223390"/>
    <lineage>
        <taxon>Bacteria</taxon>
        <taxon>Pseudomonadati</taxon>
        <taxon>Pseudomonadota</taxon>
        <taxon>Alphaproteobacteria</taxon>
        <taxon>Hyphomicrobiales</taxon>
        <taxon>Xanthobacteraceae</taxon>
        <taxon>Ancylobacter</taxon>
    </lineage>
</organism>
<dbReference type="AlphaFoldDB" id="A0A9E6ZTZ5"/>
<dbReference type="KEGG" id="apol:K9D25_17165"/>
<evidence type="ECO:0000313" key="1">
    <source>
        <dbReference type="EMBL" id="UOK70441.1"/>
    </source>
</evidence>
<dbReference type="Pfam" id="PF05135">
    <property type="entry name" value="Phage_connect_1"/>
    <property type="match status" value="1"/>
</dbReference>